<evidence type="ECO:0000313" key="1">
    <source>
        <dbReference type="EMBL" id="KAF3841779.1"/>
    </source>
</evidence>
<gene>
    <name evidence="1" type="ORF">F7725_023730</name>
</gene>
<sequence length="63" mass="6894">MVLLPKSYFLLPSSFLLFLPLVLFGVPSHYPSIKYSWKILDISKIPNSLSSSSSSSSSSSLKA</sequence>
<accession>A0A7J5XYX2</accession>
<protein>
    <submittedName>
        <fullName evidence="1">Uncharacterized protein</fullName>
    </submittedName>
</protein>
<reference evidence="1 2" key="1">
    <citation type="submission" date="2020-03" db="EMBL/GenBank/DDBJ databases">
        <title>Dissostichus mawsoni Genome sequencing and assembly.</title>
        <authorList>
            <person name="Park H."/>
        </authorList>
    </citation>
    <scope>NUCLEOTIDE SEQUENCE [LARGE SCALE GENOMIC DNA]</scope>
    <source>
        <strain evidence="1">DM0001</strain>
        <tissue evidence="1">Muscle</tissue>
    </source>
</reference>
<name>A0A7J5XYX2_DISMA</name>
<comment type="caution">
    <text evidence="1">The sequence shown here is derived from an EMBL/GenBank/DDBJ whole genome shotgun (WGS) entry which is preliminary data.</text>
</comment>
<dbReference type="AlphaFoldDB" id="A0A7J5XYX2"/>
<dbReference type="Proteomes" id="UP000518266">
    <property type="component" value="Unassembled WGS sequence"/>
</dbReference>
<dbReference type="EMBL" id="JAAKFY010000019">
    <property type="protein sequence ID" value="KAF3841779.1"/>
    <property type="molecule type" value="Genomic_DNA"/>
</dbReference>
<proteinExistence type="predicted"/>
<organism evidence="1 2">
    <name type="scientific">Dissostichus mawsoni</name>
    <name type="common">Antarctic cod</name>
    <dbReference type="NCBI Taxonomy" id="36200"/>
    <lineage>
        <taxon>Eukaryota</taxon>
        <taxon>Metazoa</taxon>
        <taxon>Chordata</taxon>
        <taxon>Craniata</taxon>
        <taxon>Vertebrata</taxon>
        <taxon>Euteleostomi</taxon>
        <taxon>Actinopterygii</taxon>
        <taxon>Neopterygii</taxon>
        <taxon>Teleostei</taxon>
        <taxon>Neoteleostei</taxon>
        <taxon>Acanthomorphata</taxon>
        <taxon>Eupercaria</taxon>
        <taxon>Perciformes</taxon>
        <taxon>Notothenioidei</taxon>
        <taxon>Nototheniidae</taxon>
        <taxon>Dissostichus</taxon>
    </lineage>
</organism>
<keyword evidence="2" id="KW-1185">Reference proteome</keyword>
<evidence type="ECO:0000313" key="2">
    <source>
        <dbReference type="Proteomes" id="UP000518266"/>
    </source>
</evidence>